<name>A0A1A8Z0D2_9ACTN</name>
<evidence type="ECO:0000313" key="1">
    <source>
        <dbReference type="EMBL" id="SBT37341.1"/>
    </source>
</evidence>
<organism evidence="1 2">
    <name type="scientific">Micromonospora auratinigra</name>
    <dbReference type="NCBI Taxonomy" id="261654"/>
    <lineage>
        <taxon>Bacteria</taxon>
        <taxon>Bacillati</taxon>
        <taxon>Actinomycetota</taxon>
        <taxon>Actinomycetes</taxon>
        <taxon>Micromonosporales</taxon>
        <taxon>Micromonosporaceae</taxon>
        <taxon>Micromonospora</taxon>
    </lineage>
</organism>
<dbReference type="STRING" id="261654.GA0070611_0170"/>
<protein>
    <submittedName>
        <fullName evidence="1">Uncharacterized protein</fullName>
    </submittedName>
</protein>
<dbReference type="EMBL" id="LT594323">
    <property type="protein sequence ID" value="SBT37341.1"/>
    <property type="molecule type" value="Genomic_DNA"/>
</dbReference>
<reference evidence="2" key="1">
    <citation type="submission" date="2016-06" db="EMBL/GenBank/DDBJ databases">
        <authorList>
            <person name="Varghese N."/>
            <person name="Submissions Spin"/>
        </authorList>
    </citation>
    <scope>NUCLEOTIDE SEQUENCE [LARGE SCALE GENOMIC DNA]</scope>
    <source>
        <strain evidence="2">DSM 44815</strain>
    </source>
</reference>
<dbReference type="AlphaFoldDB" id="A0A1A8Z0D2"/>
<keyword evidence="2" id="KW-1185">Reference proteome</keyword>
<evidence type="ECO:0000313" key="2">
    <source>
        <dbReference type="Proteomes" id="UP000199385"/>
    </source>
</evidence>
<sequence length="230" mass="26085">MHVLDDPDGLSPRARAFLRRVAVREPTPPRLLTDFRTVRDRSGRLVAAPVELIVRREGFADRYGGLRYDLRRSVRVGDERHVVLRRWHFDLLDGIHPERTGWSFGWYGERVSSPVRYLVHTDGRFGVRAGGPFLEVCPSVPHLIEGHALLDELADWVPVRPGAPEPWAATAIGGPELARLVDGLSPVPEASGPADRWWCSEERAVRVFRLWTDARPRPIGVMAWSRDGRR</sequence>
<proteinExistence type="predicted"/>
<accession>A0A1A8Z0D2</accession>
<dbReference type="Proteomes" id="UP000199385">
    <property type="component" value="Chromosome I"/>
</dbReference>
<dbReference type="PATRIC" id="fig|261654.4.peg.167"/>
<gene>
    <name evidence="1" type="ORF">GA0070611_0170</name>
</gene>